<sequence>MVDLGQSKLLRSIYHRLPRLQPALREMNASFAGYPKPTFSGWSMTTNHQVPWIEGWETFLEAADELNSFEMEGEHWPQTRKELEVLLWRHWNVAYSVRHSVAKTGRPHFTGVECGTGEGMTAHIAASQIGSEQLESASLHLYDAWSTMRTDQLLEKETFLTGSYGQLSMQRTRKNLSKHSDIVFLHPGYIPESFDAKAPEAISWLHIDLNSAVATEEALSFFWPRLLENGVIIFDDYGWIEYEDTRKTAAGFLNDKPGTLMPLPTGQALYFR</sequence>
<proteinExistence type="predicted"/>
<reference evidence="1" key="1">
    <citation type="submission" date="2018-05" db="EMBL/GenBank/DDBJ databases">
        <authorList>
            <person name="Lanie J.A."/>
            <person name="Ng W.-L."/>
            <person name="Kazmierczak K.M."/>
            <person name="Andrzejewski T.M."/>
            <person name="Davidsen T.M."/>
            <person name="Wayne K.J."/>
            <person name="Tettelin H."/>
            <person name="Glass J.I."/>
            <person name="Rusch D."/>
            <person name="Podicherti R."/>
            <person name="Tsui H.-C.T."/>
            <person name="Winkler M.E."/>
        </authorList>
    </citation>
    <scope>NUCLEOTIDE SEQUENCE</scope>
</reference>
<dbReference type="EMBL" id="UINC01012119">
    <property type="protein sequence ID" value="SVA53098.1"/>
    <property type="molecule type" value="Genomic_DNA"/>
</dbReference>
<protein>
    <recommendedName>
        <fullName evidence="2">Methyltransferase domain-containing protein</fullName>
    </recommendedName>
</protein>
<gene>
    <name evidence="1" type="ORF">METZ01_LOCUS105952</name>
</gene>
<dbReference type="InterPro" id="IPR029063">
    <property type="entry name" value="SAM-dependent_MTases_sf"/>
</dbReference>
<name>A0A381WLM5_9ZZZZ</name>
<evidence type="ECO:0008006" key="2">
    <source>
        <dbReference type="Google" id="ProtNLM"/>
    </source>
</evidence>
<accession>A0A381WLM5</accession>
<evidence type="ECO:0000313" key="1">
    <source>
        <dbReference type="EMBL" id="SVA53098.1"/>
    </source>
</evidence>
<organism evidence="1">
    <name type="scientific">marine metagenome</name>
    <dbReference type="NCBI Taxonomy" id="408172"/>
    <lineage>
        <taxon>unclassified sequences</taxon>
        <taxon>metagenomes</taxon>
        <taxon>ecological metagenomes</taxon>
    </lineage>
</organism>
<dbReference type="AlphaFoldDB" id="A0A381WLM5"/>
<dbReference type="Pfam" id="PF13578">
    <property type="entry name" value="Methyltransf_24"/>
    <property type="match status" value="1"/>
</dbReference>
<dbReference type="Gene3D" id="3.40.50.150">
    <property type="entry name" value="Vaccinia Virus protein VP39"/>
    <property type="match status" value="1"/>
</dbReference>